<feature type="region of interest" description="Disordered" evidence="1">
    <location>
        <begin position="1"/>
        <end position="32"/>
    </location>
</feature>
<protein>
    <submittedName>
        <fullName evidence="2">Uncharacterized protein</fullName>
    </submittedName>
</protein>
<keyword evidence="3" id="KW-1185">Reference proteome</keyword>
<reference evidence="2" key="1">
    <citation type="journal article" date="2023" name="Plant J.">
        <title>The genome of the king protea, Protea cynaroides.</title>
        <authorList>
            <person name="Chang J."/>
            <person name="Duong T.A."/>
            <person name="Schoeman C."/>
            <person name="Ma X."/>
            <person name="Roodt D."/>
            <person name="Barker N."/>
            <person name="Li Z."/>
            <person name="Van de Peer Y."/>
            <person name="Mizrachi E."/>
        </authorList>
    </citation>
    <scope>NUCLEOTIDE SEQUENCE</scope>
    <source>
        <tissue evidence="2">Young leaves</tissue>
    </source>
</reference>
<evidence type="ECO:0000313" key="2">
    <source>
        <dbReference type="EMBL" id="KAJ4964841.1"/>
    </source>
</evidence>
<dbReference type="EMBL" id="JAMYWD010000007">
    <property type="protein sequence ID" value="KAJ4964841.1"/>
    <property type="molecule type" value="Genomic_DNA"/>
</dbReference>
<gene>
    <name evidence="2" type="ORF">NE237_016690</name>
</gene>
<feature type="compositionally biased region" description="Basic residues" evidence="1">
    <location>
        <begin position="63"/>
        <end position="76"/>
    </location>
</feature>
<evidence type="ECO:0000256" key="1">
    <source>
        <dbReference type="SAM" id="MobiDB-lite"/>
    </source>
</evidence>
<dbReference type="AlphaFoldDB" id="A0A9Q0HGH4"/>
<dbReference type="Proteomes" id="UP001141806">
    <property type="component" value="Unassembled WGS sequence"/>
</dbReference>
<comment type="caution">
    <text evidence="2">The sequence shown here is derived from an EMBL/GenBank/DDBJ whole genome shotgun (WGS) entry which is preliminary data.</text>
</comment>
<sequence>MSTSAFLQMILANQPPKKRNRPKSKLLQDTEGMDGCVRAKKIALRKIEARGLTRTMDDLVSVKTKKKRDKKFSKKNKILEEDKDSEFDDRGDESEIERSILQTSTVTLEGWWALLQRIRRRRRSPNHSEENKIKCFAAGAPSSSACFSITTTLENFKNQMGKPEHRDLIILA</sequence>
<proteinExistence type="predicted"/>
<evidence type="ECO:0000313" key="3">
    <source>
        <dbReference type="Proteomes" id="UP001141806"/>
    </source>
</evidence>
<name>A0A9Q0HGH4_9MAGN</name>
<organism evidence="2 3">
    <name type="scientific">Protea cynaroides</name>
    <dbReference type="NCBI Taxonomy" id="273540"/>
    <lineage>
        <taxon>Eukaryota</taxon>
        <taxon>Viridiplantae</taxon>
        <taxon>Streptophyta</taxon>
        <taxon>Embryophyta</taxon>
        <taxon>Tracheophyta</taxon>
        <taxon>Spermatophyta</taxon>
        <taxon>Magnoliopsida</taxon>
        <taxon>Proteales</taxon>
        <taxon>Proteaceae</taxon>
        <taxon>Protea</taxon>
    </lineage>
</organism>
<accession>A0A9Q0HGH4</accession>
<feature type="compositionally biased region" description="Acidic residues" evidence="1">
    <location>
        <begin position="81"/>
        <end position="94"/>
    </location>
</feature>
<feature type="region of interest" description="Disordered" evidence="1">
    <location>
        <begin position="63"/>
        <end position="94"/>
    </location>
</feature>